<keyword evidence="2" id="KW-0812">Transmembrane</keyword>
<reference evidence="3" key="1">
    <citation type="journal article" date="2014" name="Int. J. Syst. Evol. Microbiol.">
        <title>Complete genome sequence of Corynebacterium casei LMG S-19264T (=DSM 44701T), isolated from a smear-ripened cheese.</title>
        <authorList>
            <consortium name="US DOE Joint Genome Institute (JGI-PGF)"/>
            <person name="Walter F."/>
            <person name="Albersmeier A."/>
            <person name="Kalinowski J."/>
            <person name="Ruckert C."/>
        </authorList>
    </citation>
    <scope>NUCLEOTIDE SEQUENCE</scope>
    <source>
        <strain evidence="3">CGMCC 4.3508</strain>
    </source>
</reference>
<feature type="transmembrane region" description="Helical" evidence="2">
    <location>
        <begin position="405"/>
        <end position="426"/>
    </location>
</feature>
<dbReference type="EMBL" id="BMMH01000003">
    <property type="protein sequence ID" value="GGL05691.1"/>
    <property type="molecule type" value="Genomic_DNA"/>
</dbReference>
<keyword evidence="2" id="KW-1133">Transmembrane helix</keyword>
<reference evidence="3" key="2">
    <citation type="submission" date="2020-09" db="EMBL/GenBank/DDBJ databases">
        <authorList>
            <person name="Sun Q."/>
            <person name="Zhou Y."/>
        </authorList>
    </citation>
    <scope>NUCLEOTIDE SEQUENCE</scope>
    <source>
        <strain evidence="3">CGMCC 4.3508</strain>
    </source>
</reference>
<dbReference type="RefSeq" id="WP_058855843.1">
    <property type="nucleotide sequence ID" value="NZ_BMMH01000003.1"/>
</dbReference>
<dbReference type="AlphaFoldDB" id="A0A917RG73"/>
<dbReference type="Proteomes" id="UP000638263">
    <property type="component" value="Unassembled WGS sequence"/>
</dbReference>
<feature type="region of interest" description="Disordered" evidence="1">
    <location>
        <begin position="111"/>
        <end position="149"/>
    </location>
</feature>
<name>A0A917RG73_9NOCA</name>
<protein>
    <submittedName>
        <fullName evidence="3">Uncharacterized protein</fullName>
    </submittedName>
</protein>
<evidence type="ECO:0000313" key="4">
    <source>
        <dbReference type="Proteomes" id="UP000638263"/>
    </source>
</evidence>
<evidence type="ECO:0000256" key="2">
    <source>
        <dbReference type="SAM" id="Phobius"/>
    </source>
</evidence>
<feature type="compositionally biased region" description="Low complexity" evidence="1">
    <location>
        <begin position="118"/>
        <end position="129"/>
    </location>
</feature>
<keyword evidence="4" id="KW-1185">Reference proteome</keyword>
<proteinExistence type="predicted"/>
<comment type="caution">
    <text evidence="3">The sequence shown here is derived from an EMBL/GenBank/DDBJ whole genome shotgun (WGS) entry which is preliminary data.</text>
</comment>
<sequence length="435" mass="47620">MCAVMAGGAQRAIEDFAAALADLRNHAGKPSFARIQNLSKLRDTDSSAGRAISLPSTTASDAIRGKRLPSIATVLAFVDACRRAAVEDGMVVDAPRFDLAMWQQRWRAARDIRDADTEAPTTDTAGTDDSGLASDPTDDEEPRRTATAGADVRALITEYAQSYAQDVDGFYAEPRTHRRYLEEGSLEKLHDLVSLVLEVYDPPSTRRIRNNLVLADIYFEADSVRDVASVSPQPGATEPRPGIPAEYFAALLAAEVEFHGPVRLNYTEKSLLAEFYERAGEWMLKYGLFTHAAFAYRRAAIVHYQNEEAGQQERCELLSARSQCNALPPGFQKLAMSTVDILCGYGYLPARMLSWMVIQIIVFAALLVFLTGAVSVSTTVQAAFINYFTPLGIGDTGDFSGAAQLLLVIESFTGTLSVLVFAVLLARRFLRVGRR</sequence>
<gene>
    <name evidence="3" type="ORF">GCM10011588_20190</name>
</gene>
<evidence type="ECO:0000313" key="3">
    <source>
        <dbReference type="EMBL" id="GGL05691.1"/>
    </source>
</evidence>
<organism evidence="3 4">
    <name type="scientific">Nocardia jinanensis</name>
    <dbReference type="NCBI Taxonomy" id="382504"/>
    <lineage>
        <taxon>Bacteria</taxon>
        <taxon>Bacillati</taxon>
        <taxon>Actinomycetota</taxon>
        <taxon>Actinomycetes</taxon>
        <taxon>Mycobacteriales</taxon>
        <taxon>Nocardiaceae</taxon>
        <taxon>Nocardia</taxon>
    </lineage>
</organism>
<feature type="transmembrane region" description="Helical" evidence="2">
    <location>
        <begin position="360"/>
        <end position="385"/>
    </location>
</feature>
<keyword evidence="2" id="KW-0472">Membrane</keyword>
<accession>A0A917RG73</accession>
<evidence type="ECO:0000256" key="1">
    <source>
        <dbReference type="SAM" id="MobiDB-lite"/>
    </source>
</evidence>